<dbReference type="KEGG" id="mpa:MAP_1347c"/>
<evidence type="ECO:0000313" key="4">
    <source>
        <dbReference type="Proteomes" id="UP000000580"/>
    </source>
</evidence>
<dbReference type="InterPro" id="IPR029016">
    <property type="entry name" value="GAF-like_dom_sf"/>
</dbReference>
<dbReference type="STRING" id="262316.MAP_1347c"/>
<feature type="compositionally biased region" description="Polar residues" evidence="1">
    <location>
        <begin position="208"/>
        <end position="231"/>
    </location>
</feature>
<name>Q740K3_MYCPA</name>
<keyword evidence="4" id="KW-1185">Reference proteome</keyword>
<proteinExistence type="predicted"/>
<reference evidence="3 4" key="1">
    <citation type="journal article" date="2005" name="Proc. Natl. Acad. Sci. U.S.A.">
        <title>The complete genome sequence of Mycobacterium avium subspecies paratuberculosis.</title>
        <authorList>
            <person name="Li L."/>
            <person name="Bannantine J.P."/>
            <person name="Zhang Q."/>
            <person name="Amonsin A."/>
            <person name="May B.J."/>
            <person name="Alt D."/>
            <person name="Banerji N."/>
            <person name="Kanjilal S."/>
            <person name="Kapur V."/>
        </authorList>
    </citation>
    <scope>NUCLEOTIDE SEQUENCE [LARGE SCALE GENOMIC DNA]</scope>
    <source>
        <strain evidence="4">ATCC BAA-968 / K-10</strain>
    </source>
</reference>
<dbReference type="Pfam" id="PF01590">
    <property type="entry name" value="GAF"/>
    <property type="match status" value="1"/>
</dbReference>
<feature type="region of interest" description="Disordered" evidence="1">
    <location>
        <begin position="201"/>
        <end position="251"/>
    </location>
</feature>
<gene>
    <name evidence="3" type="ordered locus">MAP_1347c</name>
</gene>
<dbReference type="EMBL" id="AE016958">
    <property type="protein sequence ID" value="AAS03664.1"/>
    <property type="molecule type" value="Genomic_DNA"/>
</dbReference>
<organism evidence="3 4">
    <name type="scientific">Mycolicibacterium paratuberculosis (strain ATCC BAA-968 / K-10)</name>
    <name type="common">Mycobacterium paratuberculosis</name>
    <dbReference type="NCBI Taxonomy" id="262316"/>
    <lineage>
        <taxon>Bacteria</taxon>
        <taxon>Bacillati</taxon>
        <taxon>Actinomycetota</taxon>
        <taxon>Actinomycetes</taxon>
        <taxon>Mycobacteriales</taxon>
        <taxon>Mycobacteriaceae</taxon>
        <taxon>Mycobacterium</taxon>
        <taxon>Mycobacterium avium complex (MAC)</taxon>
    </lineage>
</organism>
<dbReference type="Gene3D" id="3.30.450.40">
    <property type="match status" value="1"/>
</dbReference>
<dbReference type="eggNOG" id="COG2203">
    <property type="taxonomic scope" value="Bacteria"/>
</dbReference>
<dbReference type="SMART" id="SM00065">
    <property type="entry name" value="GAF"/>
    <property type="match status" value="1"/>
</dbReference>
<dbReference type="Proteomes" id="UP000000580">
    <property type="component" value="Chromosome"/>
</dbReference>
<evidence type="ECO:0000256" key="1">
    <source>
        <dbReference type="SAM" id="MobiDB-lite"/>
    </source>
</evidence>
<protein>
    <recommendedName>
        <fullName evidence="2">GAF domain-containing protein</fullName>
    </recommendedName>
</protein>
<feature type="compositionally biased region" description="Low complexity" evidence="1">
    <location>
        <begin position="232"/>
        <end position="251"/>
    </location>
</feature>
<evidence type="ECO:0000259" key="2">
    <source>
        <dbReference type="SMART" id="SM00065"/>
    </source>
</evidence>
<accession>Q740K3</accession>
<dbReference type="Gene3D" id="3.30.70.270">
    <property type="match status" value="1"/>
</dbReference>
<dbReference type="SUPFAM" id="SSF55781">
    <property type="entry name" value="GAF domain-like"/>
    <property type="match status" value="1"/>
</dbReference>
<dbReference type="AlphaFoldDB" id="Q740K3"/>
<sequence length="296" mass="31652">MSGTLDYLVTAAAAELMAATAADSAAISQRVLGNLVRDLGVDFSFLRHNDHTIRATILVAEWPPRNADPDPLGVVYFADADSVFAQAEHLKAPQVVRPEAANADYQRNIDEGTGWGTVSLAAVPLLSGDVTTGTLAFGKAGDREWLPEELNALQAIAALFAQLQARVVAEKQIHYLAEHDELTGLLNRRALIAYLTSASPRGNRARSRSCSWPSTGSRSSTVASGNTPATGSSRPSPRSSARPSTFRRSSLASAVTSSLSCPRRQWTSKRPRRSPGRCTACCTSRSRSTTKCLVAQ</sequence>
<dbReference type="InterPro" id="IPR003018">
    <property type="entry name" value="GAF"/>
</dbReference>
<evidence type="ECO:0000313" key="3">
    <source>
        <dbReference type="EMBL" id="AAS03664.1"/>
    </source>
</evidence>
<dbReference type="HOGENOM" id="CLU_939477_0_0_11"/>
<feature type="domain" description="GAF" evidence="2">
    <location>
        <begin position="23"/>
        <end position="174"/>
    </location>
</feature>
<dbReference type="InterPro" id="IPR043128">
    <property type="entry name" value="Rev_trsase/Diguanyl_cyclase"/>
</dbReference>